<comment type="similarity">
    <text evidence="1">Belongs to the EamA transporter family.</text>
</comment>
<feature type="transmembrane region" description="Helical" evidence="2">
    <location>
        <begin position="186"/>
        <end position="210"/>
    </location>
</feature>
<reference evidence="4" key="1">
    <citation type="submission" date="2020-02" db="EMBL/GenBank/DDBJ databases">
        <authorList>
            <person name="Meier V. D."/>
        </authorList>
    </citation>
    <scope>NUCLEOTIDE SEQUENCE</scope>
    <source>
        <strain evidence="4">AVDCRST_MAG82</strain>
    </source>
</reference>
<keyword evidence="2" id="KW-0472">Membrane</keyword>
<feature type="transmembrane region" description="Helical" evidence="2">
    <location>
        <begin position="129"/>
        <end position="150"/>
    </location>
</feature>
<evidence type="ECO:0000313" key="4">
    <source>
        <dbReference type="EMBL" id="CAA9423218.1"/>
    </source>
</evidence>
<keyword evidence="2" id="KW-1133">Transmembrane helix</keyword>
<feature type="transmembrane region" description="Helical" evidence="2">
    <location>
        <begin position="156"/>
        <end position="174"/>
    </location>
</feature>
<dbReference type="GO" id="GO:0016020">
    <property type="term" value="C:membrane"/>
    <property type="evidence" value="ECO:0007669"/>
    <property type="project" value="InterPro"/>
</dbReference>
<keyword evidence="2" id="KW-0812">Transmembrane</keyword>
<evidence type="ECO:0000256" key="1">
    <source>
        <dbReference type="ARBA" id="ARBA00007362"/>
    </source>
</evidence>
<feature type="transmembrane region" description="Helical" evidence="2">
    <location>
        <begin position="246"/>
        <end position="266"/>
    </location>
</feature>
<evidence type="ECO:0000259" key="3">
    <source>
        <dbReference type="Pfam" id="PF00892"/>
    </source>
</evidence>
<feature type="transmembrane region" description="Helical" evidence="2">
    <location>
        <begin position="272"/>
        <end position="291"/>
    </location>
</feature>
<dbReference type="InterPro" id="IPR037185">
    <property type="entry name" value="EmrE-like"/>
</dbReference>
<feature type="transmembrane region" description="Helical" evidence="2">
    <location>
        <begin position="216"/>
        <end position="234"/>
    </location>
</feature>
<organism evidence="4">
    <name type="scientific">uncultured Rubrobacteraceae bacterium</name>
    <dbReference type="NCBI Taxonomy" id="349277"/>
    <lineage>
        <taxon>Bacteria</taxon>
        <taxon>Bacillati</taxon>
        <taxon>Actinomycetota</taxon>
        <taxon>Rubrobacteria</taxon>
        <taxon>Rubrobacterales</taxon>
        <taxon>Rubrobacteraceae</taxon>
        <taxon>environmental samples</taxon>
    </lineage>
</organism>
<feature type="transmembrane region" description="Helical" evidence="2">
    <location>
        <begin position="48"/>
        <end position="66"/>
    </location>
</feature>
<feature type="transmembrane region" description="Helical" evidence="2">
    <location>
        <begin position="21"/>
        <end position="42"/>
    </location>
</feature>
<accession>A0A6J4PQN8</accession>
<dbReference type="AlphaFoldDB" id="A0A6J4PQN8"/>
<protein>
    <submittedName>
        <fullName evidence="4">Integral membrane protein</fullName>
    </submittedName>
</protein>
<feature type="transmembrane region" description="Helical" evidence="2">
    <location>
        <begin position="104"/>
        <end position="122"/>
    </location>
</feature>
<dbReference type="InterPro" id="IPR000620">
    <property type="entry name" value="EamA_dom"/>
</dbReference>
<dbReference type="EMBL" id="CADCVA010000227">
    <property type="protein sequence ID" value="CAA9423218.1"/>
    <property type="molecule type" value="Genomic_DNA"/>
</dbReference>
<evidence type="ECO:0000256" key="2">
    <source>
        <dbReference type="SAM" id="Phobius"/>
    </source>
</evidence>
<gene>
    <name evidence="4" type="ORF">AVDCRST_MAG82-1595</name>
</gene>
<dbReference type="Pfam" id="PF00892">
    <property type="entry name" value="EamA"/>
    <property type="match status" value="1"/>
</dbReference>
<dbReference type="SUPFAM" id="SSF103481">
    <property type="entry name" value="Multidrug resistance efflux transporter EmrE"/>
    <property type="match status" value="1"/>
</dbReference>
<feature type="domain" description="EamA" evidence="3">
    <location>
        <begin position="157"/>
        <end position="287"/>
    </location>
</feature>
<feature type="transmembrane region" description="Helical" evidence="2">
    <location>
        <begin position="78"/>
        <end position="98"/>
    </location>
</feature>
<name>A0A6J4PQN8_9ACTN</name>
<proteinExistence type="inferred from homology"/>
<sequence>MLNGRSLAARLSESSRGVPPTALVLLSIVSVQLGAAIAKGLFDSLGPGGTVFVRIAFAALVLLVLVRPTLGGYDRAGYLVAGLFGLALAGMNFSIYLAIDRIPLGVAVTLEFVGPLGVAVAGSRRMLDLLWVVLAVAGILLLAPLGLFGGMDLDPVGVAFALLAGCLWASYILLSARTGSAFPGGTGLVIALCVGTVVLAPFGIAGAGYALLDPKLLLVGFGVAMLSSVITFSLELEALRKIPARVFGVLMSLEPAVAALAGLVILDERLETRAVAAVFFVTVAAAGASLFSRSDGG</sequence>